<dbReference type="EMBL" id="JAJCIS010000001">
    <property type="protein sequence ID" value="MCB7385982.1"/>
    <property type="molecule type" value="Genomic_DNA"/>
</dbReference>
<dbReference type="RefSeq" id="WP_066732036.1">
    <property type="nucleotide sequence ID" value="NZ_JAJCIQ010000001.1"/>
</dbReference>
<dbReference type="Gene3D" id="3.40.630.30">
    <property type="match status" value="1"/>
</dbReference>
<protein>
    <submittedName>
        <fullName evidence="2">GNAT family N-acetyltransferase</fullName>
    </submittedName>
</protein>
<dbReference type="CDD" id="cd04301">
    <property type="entry name" value="NAT_SF"/>
    <property type="match status" value="1"/>
</dbReference>
<keyword evidence="3" id="KW-1185">Reference proteome</keyword>
<feature type="domain" description="N-acetyltransferase" evidence="1">
    <location>
        <begin position="4"/>
        <end position="170"/>
    </location>
</feature>
<dbReference type="PANTHER" id="PTHR43072">
    <property type="entry name" value="N-ACETYLTRANSFERASE"/>
    <property type="match status" value="1"/>
</dbReference>
<accession>A0ABS8DD08</accession>
<dbReference type="InterPro" id="IPR016181">
    <property type="entry name" value="Acyl_CoA_acyltransferase"/>
</dbReference>
<sequence length="172" mass="19465">MGNIVYREPTVDDAEEIVAFYNRVGGETTYLSFEKDEYPLDVEGSRASIKDTAKSPNNYMLLALDDNRIIGIGTISSSWKIKSRHCGELGIVVENAHQGQGIGSEIIRRLIEWCRGNGITTRIQLDTRCDNELAVKLYQKFGFQIEGRLPNTTLLDGKYYDLYVMGLMLEEM</sequence>
<evidence type="ECO:0000313" key="2">
    <source>
        <dbReference type="EMBL" id="MCB7385982.1"/>
    </source>
</evidence>
<organism evidence="2 3">
    <name type="scientific">Bariatricus massiliensis</name>
    <dbReference type="NCBI Taxonomy" id="1745713"/>
    <lineage>
        <taxon>Bacteria</taxon>
        <taxon>Bacillati</taxon>
        <taxon>Bacillota</taxon>
        <taxon>Clostridia</taxon>
        <taxon>Lachnospirales</taxon>
        <taxon>Lachnospiraceae</taxon>
        <taxon>Bariatricus</taxon>
    </lineage>
</organism>
<dbReference type="Pfam" id="PF00583">
    <property type="entry name" value="Acetyltransf_1"/>
    <property type="match status" value="1"/>
</dbReference>
<proteinExistence type="predicted"/>
<evidence type="ECO:0000313" key="3">
    <source>
        <dbReference type="Proteomes" id="UP001299546"/>
    </source>
</evidence>
<dbReference type="PROSITE" id="PS51186">
    <property type="entry name" value="GNAT"/>
    <property type="match status" value="1"/>
</dbReference>
<reference evidence="2 3" key="1">
    <citation type="submission" date="2021-10" db="EMBL/GenBank/DDBJ databases">
        <title>Collection of gut derived symbiotic bacterial strains cultured from healthy donors.</title>
        <authorList>
            <person name="Lin H."/>
            <person name="Littmann E."/>
            <person name="Kohout C."/>
            <person name="Pamer E.G."/>
        </authorList>
    </citation>
    <scope>NUCLEOTIDE SEQUENCE [LARGE SCALE GENOMIC DNA]</scope>
    <source>
        <strain evidence="2 3">DFI.1.165</strain>
    </source>
</reference>
<evidence type="ECO:0000259" key="1">
    <source>
        <dbReference type="PROSITE" id="PS51186"/>
    </source>
</evidence>
<gene>
    <name evidence="2" type="ORF">LIZ65_01670</name>
</gene>
<dbReference type="InterPro" id="IPR000182">
    <property type="entry name" value="GNAT_dom"/>
</dbReference>
<comment type="caution">
    <text evidence="2">The sequence shown here is derived from an EMBL/GenBank/DDBJ whole genome shotgun (WGS) entry which is preliminary data.</text>
</comment>
<dbReference type="Proteomes" id="UP001299546">
    <property type="component" value="Unassembled WGS sequence"/>
</dbReference>
<dbReference type="SUPFAM" id="SSF55729">
    <property type="entry name" value="Acyl-CoA N-acyltransferases (Nat)"/>
    <property type="match status" value="1"/>
</dbReference>
<name>A0ABS8DD08_9FIRM</name>